<dbReference type="GO" id="GO:0004854">
    <property type="term" value="F:xanthine dehydrogenase activity"/>
    <property type="evidence" value="ECO:0007669"/>
    <property type="project" value="UniProtKB-EC"/>
</dbReference>
<protein>
    <submittedName>
        <fullName evidence="3">Xanthine dehydrogenase YagS FAD-binding subunit</fullName>
        <ecNumber evidence="3">1.17.1.4</ecNumber>
    </submittedName>
</protein>
<keyword evidence="4" id="KW-1185">Reference proteome</keyword>
<dbReference type="SUPFAM" id="SSF55447">
    <property type="entry name" value="CO dehydrogenase flavoprotein C-terminal domain-like"/>
    <property type="match status" value="1"/>
</dbReference>
<evidence type="ECO:0000256" key="1">
    <source>
        <dbReference type="ARBA" id="ARBA00023002"/>
    </source>
</evidence>
<dbReference type="InterPro" id="IPR016167">
    <property type="entry name" value="FAD-bd_PCMH_sub1"/>
</dbReference>
<dbReference type="Gene3D" id="3.30.390.50">
    <property type="entry name" value="CO dehydrogenase flavoprotein, C-terminal domain"/>
    <property type="match status" value="1"/>
</dbReference>
<dbReference type="Proteomes" id="UP000535890">
    <property type="component" value="Unassembled WGS sequence"/>
</dbReference>
<organism evidence="3 4">
    <name type="scientific">Actinomycetospora corticicola</name>
    <dbReference type="NCBI Taxonomy" id="663602"/>
    <lineage>
        <taxon>Bacteria</taxon>
        <taxon>Bacillati</taxon>
        <taxon>Actinomycetota</taxon>
        <taxon>Actinomycetes</taxon>
        <taxon>Pseudonocardiales</taxon>
        <taxon>Pseudonocardiaceae</taxon>
        <taxon>Actinomycetospora</taxon>
    </lineage>
</organism>
<dbReference type="EC" id="1.17.1.4" evidence="3"/>
<dbReference type="PROSITE" id="PS51387">
    <property type="entry name" value="FAD_PCMH"/>
    <property type="match status" value="1"/>
</dbReference>
<dbReference type="InterPro" id="IPR002346">
    <property type="entry name" value="Mopterin_DH_FAD-bd"/>
</dbReference>
<proteinExistence type="predicted"/>
<reference evidence="3 4" key="1">
    <citation type="submission" date="2020-07" db="EMBL/GenBank/DDBJ databases">
        <title>Sequencing the genomes of 1000 actinobacteria strains.</title>
        <authorList>
            <person name="Klenk H.-P."/>
        </authorList>
    </citation>
    <scope>NUCLEOTIDE SEQUENCE [LARGE SCALE GENOMIC DNA]</scope>
    <source>
        <strain evidence="3 4">DSM 45772</strain>
    </source>
</reference>
<dbReference type="InterPro" id="IPR036683">
    <property type="entry name" value="CO_DH_flav_C_dom_sf"/>
</dbReference>
<dbReference type="PANTHER" id="PTHR42659:SF1">
    <property type="entry name" value="OXIDOREDUCTASE"/>
    <property type="match status" value="1"/>
</dbReference>
<name>A0A7Y9J6S0_9PSEU</name>
<comment type="caution">
    <text evidence="3">The sequence shown here is derived from an EMBL/GenBank/DDBJ whole genome shotgun (WGS) entry which is preliminary data.</text>
</comment>
<dbReference type="RefSeq" id="WP_179795075.1">
    <property type="nucleotide sequence ID" value="NZ_BAABHP010000025.1"/>
</dbReference>
<evidence type="ECO:0000259" key="2">
    <source>
        <dbReference type="PROSITE" id="PS51387"/>
    </source>
</evidence>
<keyword evidence="1 3" id="KW-0560">Oxidoreductase</keyword>
<dbReference type="SMART" id="SM01092">
    <property type="entry name" value="CO_deh_flav_C"/>
    <property type="match status" value="1"/>
</dbReference>
<dbReference type="Pfam" id="PF03450">
    <property type="entry name" value="CO_deh_flav_C"/>
    <property type="match status" value="1"/>
</dbReference>
<dbReference type="InterPro" id="IPR051312">
    <property type="entry name" value="Diverse_Substr_Oxidored"/>
</dbReference>
<dbReference type="PANTHER" id="PTHR42659">
    <property type="entry name" value="XANTHINE DEHYDROGENASE SUBUNIT C-RELATED"/>
    <property type="match status" value="1"/>
</dbReference>
<evidence type="ECO:0000313" key="3">
    <source>
        <dbReference type="EMBL" id="NYD37525.1"/>
    </source>
</evidence>
<dbReference type="GO" id="GO:0071949">
    <property type="term" value="F:FAD binding"/>
    <property type="evidence" value="ECO:0007669"/>
    <property type="project" value="InterPro"/>
</dbReference>
<gene>
    <name evidence="3" type="ORF">BJ983_003627</name>
</gene>
<dbReference type="Gene3D" id="3.30.465.10">
    <property type="match status" value="2"/>
</dbReference>
<accession>A0A7Y9J6S0</accession>
<dbReference type="InterPro" id="IPR005107">
    <property type="entry name" value="CO_DH_flav_C"/>
</dbReference>
<sequence length="358" mass="37823">MRPFTYTRADDADGAVASVTADREAMFLAGGTNLVDHLKLGIAAPSTLVDVTGLTSDRITDVDGDDGQEGGLRIGAAVRNSDLAAHPRVRAEYPALAEALLQGASGQLRNMATTGGNLLQRTRCAYFQDRTTPCTKRSLDEPCSALGGWARYHAILGAAEDDEGLQRCIATHPSDMAVAMSMLDARVQVLGPEGERTIPIGEFYRLPGDDPTRDTVLRHGELITAVDLPPAPIATNSTYYKVRDRASYAFALVSVAAALEVDRTPDGPVVADVRLALGGVAHMPWRAHRAEEALRGRPATEENFRAAAEAELESARPVESPAGGNAFKIPLVAGTVTAALRRLAQDPSATDGVSGESA</sequence>
<dbReference type="InterPro" id="IPR036318">
    <property type="entry name" value="FAD-bd_PCMH-like_sf"/>
</dbReference>
<evidence type="ECO:0000313" key="4">
    <source>
        <dbReference type="Proteomes" id="UP000535890"/>
    </source>
</evidence>
<dbReference type="InterPro" id="IPR016169">
    <property type="entry name" value="FAD-bd_PCMH_sub2"/>
</dbReference>
<dbReference type="Gene3D" id="3.30.43.10">
    <property type="entry name" value="Uridine Diphospho-n-acetylenolpyruvylglucosamine Reductase, domain 2"/>
    <property type="match status" value="1"/>
</dbReference>
<dbReference type="EMBL" id="JACCBN010000001">
    <property type="protein sequence ID" value="NYD37525.1"/>
    <property type="molecule type" value="Genomic_DNA"/>
</dbReference>
<dbReference type="InterPro" id="IPR016166">
    <property type="entry name" value="FAD-bd_PCMH"/>
</dbReference>
<dbReference type="AlphaFoldDB" id="A0A7Y9J6S0"/>
<dbReference type="SUPFAM" id="SSF56176">
    <property type="entry name" value="FAD-binding/transporter-associated domain-like"/>
    <property type="match status" value="1"/>
</dbReference>
<feature type="domain" description="FAD-binding PCMH-type" evidence="2">
    <location>
        <begin position="1"/>
        <end position="233"/>
    </location>
</feature>
<dbReference type="Pfam" id="PF00941">
    <property type="entry name" value="FAD_binding_5"/>
    <property type="match status" value="1"/>
</dbReference>